<dbReference type="PANTHER" id="PTHR44051">
    <property type="entry name" value="GLUTATHIONE S-TRANSFERASE-RELATED"/>
    <property type="match status" value="1"/>
</dbReference>
<comment type="caution">
    <text evidence="3">The sequence shown here is derived from an EMBL/GenBank/DDBJ whole genome shotgun (WGS) entry which is preliminary data.</text>
</comment>
<dbReference type="InterPro" id="IPR036282">
    <property type="entry name" value="Glutathione-S-Trfase_C_sf"/>
</dbReference>
<dbReference type="RefSeq" id="WP_190698206.1">
    <property type="nucleotide sequence ID" value="NZ_JAMPKX010000001.1"/>
</dbReference>
<dbReference type="Pfam" id="PF00043">
    <property type="entry name" value="GST_C"/>
    <property type="match status" value="1"/>
</dbReference>
<dbReference type="SFLD" id="SFLDG01150">
    <property type="entry name" value="Main.1:_Beta-like"/>
    <property type="match status" value="1"/>
</dbReference>
<dbReference type="SFLD" id="SFLDG00358">
    <property type="entry name" value="Main_(cytGST)"/>
    <property type="match status" value="1"/>
</dbReference>
<dbReference type="Gene3D" id="1.20.1050.10">
    <property type="match status" value="1"/>
</dbReference>
<feature type="domain" description="GST C-terminal" evidence="2">
    <location>
        <begin position="85"/>
        <end position="215"/>
    </location>
</feature>
<name>A0ABV0JY52_9CYAN</name>
<accession>A0ABV0JY52</accession>
<dbReference type="SFLD" id="SFLDS00019">
    <property type="entry name" value="Glutathione_Transferase_(cytos"/>
    <property type="match status" value="1"/>
</dbReference>
<dbReference type="InterPro" id="IPR004045">
    <property type="entry name" value="Glutathione_S-Trfase_N"/>
</dbReference>
<dbReference type="Gene3D" id="3.40.30.10">
    <property type="entry name" value="Glutaredoxin"/>
    <property type="match status" value="1"/>
</dbReference>
<sequence length="220" mass="24720">MLTFYHTPLSVNSRRVWVALLEKNLPFEEMAMSMGGEQFQPEFLALNPFHHIPVLVDDGFTVIESFAILDYLEAKYPTPSLLATTPEGIATMRMVEMVTVNELVPAINPLIKQMMGFGQDPEDAIAQAKQKAEVVLKFYADKLGNGPFFCGEQLTLADVVAGTFAPWFEQLGLPMADYPTLQAWTSRLMDRPAWQRTQPSAKDLAAFRDRMKERMAAQGQ</sequence>
<gene>
    <name evidence="3" type="ORF">NC992_01035</name>
</gene>
<dbReference type="PROSITE" id="PS50404">
    <property type="entry name" value="GST_NTER"/>
    <property type="match status" value="1"/>
</dbReference>
<dbReference type="PROSITE" id="PS50405">
    <property type="entry name" value="GST_CTER"/>
    <property type="match status" value="1"/>
</dbReference>
<evidence type="ECO:0000313" key="3">
    <source>
        <dbReference type="EMBL" id="MEP0945445.1"/>
    </source>
</evidence>
<dbReference type="InterPro" id="IPR004046">
    <property type="entry name" value="GST_C"/>
</dbReference>
<feature type="domain" description="GST N-terminal" evidence="1">
    <location>
        <begin position="1"/>
        <end position="80"/>
    </location>
</feature>
<protein>
    <submittedName>
        <fullName evidence="3">Glutathione S-transferase family protein</fullName>
    </submittedName>
</protein>
<dbReference type="InterPro" id="IPR010987">
    <property type="entry name" value="Glutathione-S-Trfase_C-like"/>
</dbReference>
<dbReference type="Pfam" id="PF13417">
    <property type="entry name" value="GST_N_3"/>
    <property type="match status" value="1"/>
</dbReference>
<evidence type="ECO:0000259" key="1">
    <source>
        <dbReference type="PROSITE" id="PS50404"/>
    </source>
</evidence>
<dbReference type="Proteomes" id="UP001482513">
    <property type="component" value="Unassembled WGS sequence"/>
</dbReference>
<evidence type="ECO:0000313" key="4">
    <source>
        <dbReference type="Proteomes" id="UP001482513"/>
    </source>
</evidence>
<dbReference type="EMBL" id="JAMPKX010000001">
    <property type="protein sequence ID" value="MEP0945445.1"/>
    <property type="molecule type" value="Genomic_DNA"/>
</dbReference>
<dbReference type="InterPro" id="IPR036249">
    <property type="entry name" value="Thioredoxin-like_sf"/>
</dbReference>
<dbReference type="CDD" id="cd00570">
    <property type="entry name" value="GST_N_family"/>
    <property type="match status" value="1"/>
</dbReference>
<proteinExistence type="predicted"/>
<dbReference type="PANTHER" id="PTHR44051:SF8">
    <property type="entry name" value="GLUTATHIONE S-TRANSFERASE GSTA"/>
    <property type="match status" value="1"/>
</dbReference>
<keyword evidence="4" id="KW-1185">Reference proteome</keyword>
<dbReference type="InterPro" id="IPR040079">
    <property type="entry name" value="Glutathione_S-Trfase"/>
</dbReference>
<organism evidence="3 4">
    <name type="scientific">Leptolyngbya subtilissima DQ-A4</name>
    <dbReference type="NCBI Taxonomy" id="2933933"/>
    <lineage>
        <taxon>Bacteria</taxon>
        <taxon>Bacillati</taxon>
        <taxon>Cyanobacteriota</taxon>
        <taxon>Cyanophyceae</taxon>
        <taxon>Leptolyngbyales</taxon>
        <taxon>Leptolyngbyaceae</taxon>
        <taxon>Leptolyngbya group</taxon>
        <taxon>Leptolyngbya</taxon>
    </lineage>
</organism>
<evidence type="ECO:0000259" key="2">
    <source>
        <dbReference type="PROSITE" id="PS50405"/>
    </source>
</evidence>
<dbReference type="SUPFAM" id="SSF47616">
    <property type="entry name" value="GST C-terminal domain-like"/>
    <property type="match status" value="1"/>
</dbReference>
<dbReference type="SUPFAM" id="SSF52833">
    <property type="entry name" value="Thioredoxin-like"/>
    <property type="match status" value="1"/>
</dbReference>
<reference evidence="3 4" key="1">
    <citation type="submission" date="2022-04" db="EMBL/GenBank/DDBJ databases">
        <title>Positive selection, recombination, and allopatry shape intraspecific diversity of widespread and dominant cyanobacteria.</title>
        <authorList>
            <person name="Wei J."/>
            <person name="Shu W."/>
            <person name="Hu C."/>
        </authorList>
    </citation>
    <scope>NUCLEOTIDE SEQUENCE [LARGE SCALE GENOMIC DNA]</scope>
    <source>
        <strain evidence="3 4">DQ-A4</strain>
    </source>
</reference>